<dbReference type="PANTHER" id="PTHR38011:SF11">
    <property type="entry name" value="2,5-DIAMINO-6-RIBOSYLAMINO-4(3H)-PYRIMIDINONE 5'-PHOSPHATE REDUCTASE"/>
    <property type="match status" value="1"/>
</dbReference>
<comment type="caution">
    <text evidence="2">The sequence shown here is derived from an EMBL/GenBank/DDBJ whole genome shotgun (WGS) entry which is preliminary data.</text>
</comment>
<name>A0ABU7RYG7_9ACTN</name>
<accession>A0ABU7RYG7</accession>
<proteinExistence type="predicted"/>
<reference evidence="2 3" key="1">
    <citation type="submission" date="2024-01" db="EMBL/GenBank/DDBJ databases">
        <title>Genome insights into Plantactinospora sonchi sp. nov.</title>
        <authorList>
            <person name="Wang L."/>
        </authorList>
    </citation>
    <scope>NUCLEOTIDE SEQUENCE [LARGE SCALE GENOMIC DNA]</scope>
    <source>
        <strain evidence="2 3">NEAU-QY2</strain>
    </source>
</reference>
<evidence type="ECO:0000313" key="2">
    <source>
        <dbReference type="EMBL" id="MEE6261366.1"/>
    </source>
</evidence>
<dbReference type="InterPro" id="IPR024072">
    <property type="entry name" value="DHFR-like_dom_sf"/>
</dbReference>
<evidence type="ECO:0000313" key="3">
    <source>
        <dbReference type="Proteomes" id="UP001332243"/>
    </source>
</evidence>
<evidence type="ECO:0000259" key="1">
    <source>
        <dbReference type="Pfam" id="PF01872"/>
    </source>
</evidence>
<sequence>MRKLTYYVAVTLDGFIAGPNGEFDFFPFEGEFAAEILTEFPETIPGHAREPLGLTGVPNKRFDTLVMGRGTYEPALEIGVTSPYPQLRQYVFSTTLTSTDPEVEIVASDPAGFVRDLKRRDGGGIWLVGGGKLAGALLDQIDELIVKRSPIVAGAGIPMFDAAFGPVRFAPTDSRSFAEGVTISTYTRM</sequence>
<dbReference type="InterPro" id="IPR050765">
    <property type="entry name" value="Riboflavin_Biosynth_HTPR"/>
</dbReference>
<gene>
    <name evidence="2" type="ORF">V1633_23060</name>
</gene>
<dbReference type="PANTHER" id="PTHR38011">
    <property type="entry name" value="DIHYDROFOLATE REDUCTASE FAMILY PROTEIN (AFU_ORTHOLOGUE AFUA_8G06820)"/>
    <property type="match status" value="1"/>
</dbReference>
<feature type="domain" description="Bacterial bifunctional deaminase-reductase C-terminal" evidence="1">
    <location>
        <begin position="3"/>
        <end position="182"/>
    </location>
</feature>
<dbReference type="Gene3D" id="3.40.430.10">
    <property type="entry name" value="Dihydrofolate Reductase, subunit A"/>
    <property type="match status" value="1"/>
</dbReference>
<dbReference type="SUPFAM" id="SSF53597">
    <property type="entry name" value="Dihydrofolate reductase-like"/>
    <property type="match status" value="1"/>
</dbReference>
<dbReference type="Proteomes" id="UP001332243">
    <property type="component" value="Unassembled WGS sequence"/>
</dbReference>
<keyword evidence="3" id="KW-1185">Reference proteome</keyword>
<dbReference type="RefSeq" id="WP_331216476.1">
    <property type="nucleotide sequence ID" value="NZ_JAZGQK010000020.1"/>
</dbReference>
<dbReference type="Pfam" id="PF01872">
    <property type="entry name" value="RibD_C"/>
    <property type="match status" value="1"/>
</dbReference>
<organism evidence="2 3">
    <name type="scientific">Plantactinospora sonchi</name>
    <dbReference type="NCBI Taxonomy" id="1544735"/>
    <lineage>
        <taxon>Bacteria</taxon>
        <taxon>Bacillati</taxon>
        <taxon>Actinomycetota</taxon>
        <taxon>Actinomycetes</taxon>
        <taxon>Micromonosporales</taxon>
        <taxon>Micromonosporaceae</taxon>
        <taxon>Plantactinospora</taxon>
    </lineage>
</organism>
<dbReference type="EMBL" id="JAZGQK010000020">
    <property type="protein sequence ID" value="MEE6261366.1"/>
    <property type="molecule type" value="Genomic_DNA"/>
</dbReference>
<dbReference type="InterPro" id="IPR002734">
    <property type="entry name" value="RibDG_C"/>
</dbReference>
<protein>
    <submittedName>
        <fullName evidence="2">Dihydrofolate reductase family protein</fullName>
    </submittedName>
</protein>